<dbReference type="PRINTS" id="PR01161">
    <property type="entry name" value="TUBULIN"/>
</dbReference>
<evidence type="ECO:0000256" key="4">
    <source>
        <dbReference type="ARBA" id="ARBA00022801"/>
    </source>
</evidence>
<keyword evidence="4" id="KW-0378">Hydrolase</keyword>
<dbReference type="SUPFAM" id="SSF52490">
    <property type="entry name" value="Tubulin nucleotide-binding domain-like"/>
    <property type="match status" value="1"/>
</dbReference>
<dbReference type="PRINTS" id="PR01162">
    <property type="entry name" value="ALPHATUBULIN"/>
</dbReference>
<comment type="similarity">
    <text evidence="1">Belongs to the tubulin family.</text>
</comment>
<feature type="domain" description="Tubulin/FtsZ 2-layer sandwich" evidence="8">
    <location>
        <begin position="246"/>
        <end position="389"/>
    </location>
</feature>
<dbReference type="InterPro" id="IPR036525">
    <property type="entry name" value="Tubulin/FtsZ_GTPase_sf"/>
</dbReference>
<dbReference type="InterPro" id="IPR000217">
    <property type="entry name" value="Tubulin"/>
</dbReference>
<dbReference type="InterPro" id="IPR003008">
    <property type="entry name" value="Tubulin_FtsZ_GTPase"/>
</dbReference>
<dbReference type="InterPro" id="IPR002452">
    <property type="entry name" value="Alpha_tubulin"/>
</dbReference>
<dbReference type="GO" id="GO:0005874">
    <property type="term" value="C:microtubule"/>
    <property type="evidence" value="ECO:0007669"/>
    <property type="project" value="UniProtKB-KW"/>
</dbReference>
<evidence type="ECO:0000256" key="6">
    <source>
        <dbReference type="ARBA" id="ARBA00049117"/>
    </source>
</evidence>
<comment type="catalytic activity">
    <reaction evidence="6">
        <text>GTP + H2O = GDP + phosphate + H(+)</text>
        <dbReference type="Rhea" id="RHEA:19669"/>
        <dbReference type="ChEBI" id="CHEBI:15377"/>
        <dbReference type="ChEBI" id="CHEBI:15378"/>
        <dbReference type="ChEBI" id="CHEBI:37565"/>
        <dbReference type="ChEBI" id="CHEBI:43474"/>
        <dbReference type="ChEBI" id="CHEBI:58189"/>
    </reaction>
    <physiologicalReaction direction="left-to-right" evidence="6">
        <dbReference type="Rhea" id="RHEA:19670"/>
    </physiologicalReaction>
</comment>
<evidence type="ECO:0000256" key="1">
    <source>
        <dbReference type="ARBA" id="ARBA00009636"/>
    </source>
</evidence>
<dbReference type="GO" id="GO:0016787">
    <property type="term" value="F:hydrolase activity"/>
    <property type="evidence" value="ECO:0007669"/>
    <property type="project" value="UniProtKB-KW"/>
</dbReference>
<proteinExistence type="inferred from homology"/>
<evidence type="ECO:0000256" key="5">
    <source>
        <dbReference type="ARBA" id="ARBA00023134"/>
    </source>
</evidence>
<dbReference type="Pfam" id="PF03953">
    <property type="entry name" value="Tubulin_C"/>
    <property type="match status" value="1"/>
</dbReference>
<dbReference type="InterPro" id="IPR023123">
    <property type="entry name" value="Tubulin_C"/>
</dbReference>
<protein>
    <submittedName>
        <fullName evidence="9">Alpha-tubulin</fullName>
    </submittedName>
</protein>
<evidence type="ECO:0000313" key="9">
    <source>
        <dbReference type="EMBL" id="AFM80101.1"/>
    </source>
</evidence>
<dbReference type="Gene3D" id="3.40.50.1440">
    <property type="entry name" value="Tubulin/FtsZ, GTPase domain"/>
    <property type="match status" value="1"/>
</dbReference>
<feature type="non-terminal residue" evidence="9">
    <location>
        <position position="439"/>
    </location>
</feature>
<dbReference type="InterPro" id="IPR037103">
    <property type="entry name" value="Tubulin/FtsZ-like_C"/>
</dbReference>
<dbReference type="PANTHER" id="PTHR11588">
    <property type="entry name" value="TUBULIN"/>
    <property type="match status" value="1"/>
</dbReference>
<reference evidence="9" key="1">
    <citation type="journal article" date="2012" name="Philos. Trans. R. Soc. Lond., B, Biol. Sci.">
        <title>Gene duplication, tissue-specific gene expression and sexual conflict in stalk-eyed flies (Diopsidae).</title>
        <authorList>
            <person name="Baker R.H."/>
            <person name="Narechania A."/>
            <person name="Johns P.M."/>
            <person name="Wilkinson G.S."/>
        </authorList>
    </citation>
    <scope>NUCLEOTIDE SEQUENCE</scope>
    <source>
        <strain evidence="9">Tq_4822</strain>
    </source>
</reference>
<evidence type="ECO:0000259" key="7">
    <source>
        <dbReference type="SMART" id="SM00864"/>
    </source>
</evidence>
<keyword evidence="3" id="KW-0547">Nucleotide-binding</keyword>
<dbReference type="GO" id="GO:0005200">
    <property type="term" value="F:structural constituent of cytoskeleton"/>
    <property type="evidence" value="ECO:0007669"/>
    <property type="project" value="InterPro"/>
</dbReference>
<organism evidence="9">
    <name type="scientific">Teleopsis quinqueguttata</name>
    <dbReference type="NCBI Taxonomy" id="139650"/>
    <lineage>
        <taxon>Eukaryota</taxon>
        <taxon>Metazoa</taxon>
        <taxon>Ecdysozoa</taxon>
        <taxon>Arthropoda</taxon>
        <taxon>Hexapoda</taxon>
        <taxon>Insecta</taxon>
        <taxon>Pterygota</taxon>
        <taxon>Neoptera</taxon>
        <taxon>Endopterygota</taxon>
        <taxon>Diptera</taxon>
        <taxon>Brachycera</taxon>
        <taxon>Muscomorpha</taxon>
        <taxon>Diopsoidea</taxon>
        <taxon>Diopsidae</taxon>
        <taxon>Teleopsis</taxon>
    </lineage>
</organism>
<evidence type="ECO:0000259" key="8">
    <source>
        <dbReference type="SMART" id="SM00865"/>
    </source>
</evidence>
<dbReference type="EMBL" id="JQ866750">
    <property type="protein sequence ID" value="AFM80101.1"/>
    <property type="molecule type" value="Genomic_DNA"/>
</dbReference>
<dbReference type="InterPro" id="IPR018316">
    <property type="entry name" value="Tubulin/FtsZ_2-layer-sand-dom"/>
</dbReference>
<dbReference type="AlphaFoldDB" id="I6TUJ4"/>
<name>I6TUJ4_9DIOP</name>
<dbReference type="Pfam" id="PF00091">
    <property type="entry name" value="Tubulin"/>
    <property type="match status" value="1"/>
</dbReference>
<dbReference type="InterPro" id="IPR008280">
    <property type="entry name" value="Tub_FtsZ_C"/>
</dbReference>
<dbReference type="GO" id="GO:0007017">
    <property type="term" value="P:microtubule-based process"/>
    <property type="evidence" value="ECO:0007669"/>
    <property type="project" value="InterPro"/>
</dbReference>
<dbReference type="CDD" id="cd02186">
    <property type="entry name" value="alpha_tubulin"/>
    <property type="match status" value="1"/>
</dbReference>
<dbReference type="GO" id="GO:0005525">
    <property type="term" value="F:GTP binding"/>
    <property type="evidence" value="ECO:0007669"/>
    <property type="project" value="UniProtKB-KW"/>
</dbReference>
<dbReference type="SUPFAM" id="SSF55307">
    <property type="entry name" value="Tubulin C-terminal domain-like"/>
    <property type="match status" value="1"/>
</dbReference>
<dbReference type="Gene3D" id="3.30.1330.20">
    <property type="entry name" value="Tubulin/FtsZ, C-terminal domain"/>
    <property type="match status" value="1"/>
</dbReference>
<feature type="domain" description="Tubulin/FtsZ GTPase" evidence="7">
    <location>
        <begin position="47"/>
        <end position="244"/>
    </location>
</feature>
<keyword evidence="5" id="KW-0342">GTP-binding</keyword>
<dbReference type="SMART" id="SM00864">
    <property type="entry name" value="Tubulin"/>
    <property type="match status" value="1"/>
</dbReference>
<evidence type="ECO:0000256" key="3">
    <source>
        <dbReference type="ARBA" id="ARBA00022741"/>
    </source>
</evidence>
<dbReference type="Gene3D" id="1.10.287.600">
    <property type="entry name" value="Helix hairpin bin"/>
    <property type="match status" value="1"/>
</dbReference>
<dbReference type="SMART" id="SM00865">
    <property type="entry name" value="Tubulin_C"/>
    <property type="match status" value="1"/>
</dbReference>
<sequence>MQEVVSIFIGKAGILLGEAVWELYCLEHGILANGDKPLYQSENDFTFTNFFQQVRPTQFMPRALFFDLEPTYTNKVRNGKHRFLYHSQQFLTGGDDAANNFIADRYISCSEIIDQMIESVRNFTNNCENVEGFIIYHAAGGGTGYCLTALLLERLRNDYPKKLFFEFSIYPTSLISPITTEPFNAVLSTLASSEYSDCCFIVDNEAMFQMCCNNLLIKYPNYTNLNRLIAQTVSSATVSLRLESVLNNNLTELQKNLVPLPRLNFPYATYAPVVPGDKVYNFTVEDLTKFCFRKENQMVKCNPEYGKYVGCCLQYRGHVQPNDINLAIKAMREENSFELVDWCPTAFKVGVNLRAPTFLPNSDLAELQRTACVLSNNTNIGEYFNRLNQKYNILESKNDFVSWFKMQDMEFSEFKEAYDFLNQLISDYEEVDLDIYQVE</sequence>
<accession>I6TUJ4</accession>
<keyword evidence="2" id="KW-0493">Microtubule</keyword>
<evidence type="ECO:0000256" key="2">
    <source>
        <dbReference type="ARBA" id="ARBA00022701"/>
    </source>
</evidence>